<dbReference type="Pfam" id="PF00117">
    <property type="entry name" value="GATase"/>
    <property type="match status" value="1"/>
</dbReference>
<dbReference type="NCBIfam" id="NF005458">
    <property type="entry name" value="PRK07053.1"/>
    <property type="match status" value="1"/>
</dbReference>
<dbReference type="Proteomes" id="UP000269265">
    <property type="component" value="Unassembled WGS sequence"/>
</dbReference>
<proteinExistence type="predicted"/>
<dbReference type="PANTHER" id="PTHR42695">
    <property type="entry name" value="GLUTAMINE AMIDOTRANSFERASE YLR126C-RELATED"/>
    <property type="match status" value="1"/>
</dbReference>
<keyword evidence="2" id="KW-0315">Glutamine amidotransferase</keyword>
<name>A0A426VE96_9BURK</name>
<sequence>MTAQTSSRLLEGKHVVVVQHLAFEDLGSFASLLDLMGAHVHYRQAGVDILDRDIATADLLIVLGGPIGVYEDLAYPFLTDELAALKGRLQRDAPTLGVCLGAQLIAKALDARVYPGAHKEIGWGELTLTGAGVQSPLRQLAHTPVLHWHGDTFDLPAGAALLASTDLYPNQAFSVGSNVLALQFHPEAETARFERWLIGHTCELGKAGIDIPALRADNLRHGRALEQAGKRMLSDWLDGVRWQ</sequence>
<dbReference type="GO" id="GO:0016740">
    <property type="term" value="F:transferase activity"/>
    <property type="evidence" value="ECO:0007669"/>
    <property type="project" value="UniProtKB-KW"/>
</dbReference>
<dbReference type="EMBL" id="RSED01000004">
    <property type="protein sequence ID" value="RRS05213.1"/>
    <property type="molecule type" value="Genomic_DNA"/>
</dbReference>
<dbReference type="Gene3D" id="3.40.50.880">
    <property type="match status" value="1"/>
</dbReference>
<dbReference type="GO" id="GO:0005829">
    <property type="term" value="C:cytosol"/>
    <property type="evidence" value="ECO:0007669"/>
    <property type="project" value="TreeGrafter"/>
</dbReference>
<dbReference type="OrthoDB" id="9813383at2"/>
<keyword evidence="3" id="KW-1185">Reference proteome</keyword>
<keyword evidence="2" id="KW-0808">Transferase</keyword>
<reference evidence="2 3" key="1">
    <citation type="submission" date="2018-12" db="EMBL/GenBank/DDBJ databases">
        <title>The whole draft genome of Aquabacterium sp. SJQ9.</title>
        <authorList>
            <person name="Sun L."/>
            <person name="Gao X."/>
            <person name="Chen W."/>
            <person name="Huang K."/>
        </authorList>
    </citation>
    <scope>NUCLEOTIDE SEQUENCE [LARGE SCALE GENOMIC DNA]</scope>
    <source>
        <strain evidence="2 3">SJQ9</strain>
    </source>
</reference>
<dbReference type="PANTHER" id="PTHR42695:SF5">
    <property type="entry name" value="GLUTAMINE AMIDOTRANSFERASE YLR126C-RELATED"/>
    <property type="match status" value="1"/>
</dbReference>
<feature type="domain" description="Glutamine amidotransferase" evidence="1">
    <location>
        <begin position="53"/>
        <end position="192"/>
    </location>
</feature>
<evidence type="ECO:0000313" key="2">
    <source>
        <dbReference type="EMBL" id="RRS05213.1"/>
    </source>
</evidence>
<accession>A0A426VE96</accession>
<dbReference type="InterPro" id="IPR044992">
    <property type="entry name" value="ChyE-like"/>
</dbReference>
<dbReference type="SUPFAM" id="SSF52317">
    <property type="entry name" value="Class I glutamine amidotransferase-like"/>
    <property type="match status" value="1"/>
</dbReference>
<dbReference type="RefSeq" id="WP_125242432.1">
    <property type="nucleotide sequence ID" value="NZ_RSED01000004.1"/>
</dbReference>
<gene>
    <name evidence="2" type="ORF">EIP75_06550</name>
</gene>
<comment type="caution">
    <text evidence="2">The sequence shown here is derived from an EMBL/GenBank/DDBJ whole genome shotgun (WGS) entry which is preliminary data.</text>
</comment>
<dbReference type="CDD" id="cd01741">
    <property type="entry name" value="GATase1_1"/>
    <property type="match status" value="1"/>
</dbReference>
<dbReference type="InterPro" id="IPR017926">
    <property type="entry name" value="GATASE"/>
</dbReference>
<organism evidence="2 3">
    <name type="scientific">Aquabacterium soli</name>
    <dbReference type="NCBI Taxonomy" id="2493092"/>
    <lineage>
        <taxon>Bacteria</taxon>
        <taxon>Pseudomonadati</taxon>
        <taxon>Pseudomonadota</taxon>
        <taxon>Betaproteobacteria</taxon>
        <taxon>Burkholderiales</taxon>
        <taxon>Aquabacterium</taxon>
    </lineage>
</organism>
<dbReference type="PROSITE" id="PS51273">
    <property type="entry name" value="GATASE_TYPE_1"/>
    <property type="match status" value="1"/>
</dbReference>
<dbReference type="AlphaFoldDB" id="A0A426VE96"/>
<protein>
    <submittedName>
        <fullName evidence="2">Glutamine amidotransferase</fullName>
    </submittedName>
</protein>
<dbReference type="InterPro" id="IPR029062">
    <property type="entry name" value="Class_I_gatase-like"/>
</dbReference>
<evidence type="ECO:0000259" key="1">
    <source>
        <dbReference type="Pfam" id="PF00117"/>
    </source>
</evidence>
<evidence type="ECO:0000313" key="3">
    <source>
        <dbReference type="Proteomes" id="UP000269265"/>
    </source>
</evidence>